<gene>
    <name evidence="7" type="ORF">AVDCRST_MAG80-959</name>
</gene>
<evidence type="ECO:0000313" key="7">
    <source>
        <dbReference type="EMBL" id="CAA9436647.1"/>
    </source>
</evidence>
<evidence type="ECO:0000256" key="4">
    <source>
        <dbReference type="ARBA" id="ARBA00023004"/>
    </source>
</evidence>
<feature type="binding site" evidence="5">
    <location>
        <position position="170"/>
    </location>
    <ligand>
        <name>Fe cation</name>
        <dbReference type="ChEBI" id="CHEBI:24875"/>
        <note>catalytic</note>
    </ligand>
</feature>
<dbReference type="EMBL" id="CADCVC010000081">
    <property type="protein sequence ID" value="CAA9436647.1"/>
    <property type="molecule type" value="Genomic_DNA"/>
</dbReference>
<keyword evidence="4 5" id="KW-0408">Iron</keyword>
<organism evidence="7">
    <name type="scientific">uncultured Rubrobacteraceae bacterium</name>
    <dbReference type="NCBI Taxonomy" id="349277"/>
    <lineage>
        <taxon>Bacteria</taxon>
        <taxon>Bacillati</taxon>
        <taxon>Actinomycetota</taxon>
        <taxon>Rubrobacteria</taxon>
        <taxon>Rubrobacterales</taxon>
        <taxon>Rubrobacteraceae</taxon>
        <taxon>environmental samples</taxon>
    </lineage>
</organism>
<dbReference type="PANTHER" id="PTHR10543">
    <property type="entry name" value="BETA-CAROTENE DIOXYGENASE"/>
    <property type="match status" value="1"/>
</dbReference>
<dbReference type="AlphaFoldDB" id="A0A6J4Q7G1"/>
<evidence type="ECO:0000256" key="3">
    <source>
        <dbReference type="ARBA" id="ARBA00023002"/>
    </source>
</evidence>
<evidence type="ECO:0000256" key="2">
    <source>
        <dbReference type="ARBA" id="ARBA00022723"/>
    </source>
</evidence>
<dbReference type="InterPro" id="IPR004294">
    <property type="entry name" value="Carotenoid_Oase"/>
</dbReference>
<accession>A0A6J4Q7G1</accession>
<evidence type="ECO:0000256" key="1">
    <source>
        <dbReference type="ARBA" id="ARBA00006787"/>
    </source>
</evidence>
<reference evidence="7" key="1">
    <citation type="submission" date="2020-02" db="EMBL/GenBank/DDBJ databases">
        <authorList>
            <person name="Meier V. D."/>
        </authorList>
    </citation>
    <scope>NUCLEOTIDE SEQUENCE</scope>
    <source>
        <strain evidence="7">AVDCRST_MAG80</strain>
    </source>
</reference>
<feature type="binding site" evidence="5">
    <location>
        <position position="467"/>
    </location>
    <ligand>
        <name>Fe cation</name>
        <dbReference type="ChEBI" id="CHEBI:24875"/>
        <note>catalytic</note>
    </ligand>
</feature>
<name>A0A6J4Q7G1_9ACTN</name>
<dbReference type="GO" id="GO:0046872">
    <property type="term" value="F:metal ion binding"/>
    <property type="evidence" value="ECO:0007669"/>
    <property type="project" value="UniProtKB-KW"/>
</dbReference>
<feature type="binding site" evidence="5">
    <location>
        <position position="222"/>
    </location>
    <ligand>
        <name>Fe cation</name>
        <dbReference type="ChEBI" id="CHEBI:24875"/>
        <note>catalytic</note>
    </ligand>
</feature>
<keyword evidence="2 5" id="KW-0479">Metal-binding</keyword>
<comment type="cofactor">
    <cofactor evidence="5 6">
        <name>Fe(2+)</name>
        <dbReference type="ChEBI" id="CHEBI:29033"/>
    </cofactor>
    <text evidence="5 6">Binds 1 Fe(2+) ion per subunit.</text>
</comment>
<dbReference type="Pfam" id="PF03055">
    <property type="entry name" value="RPE65"/>
    <property type="match status" value="1"/>
</dbReference>
<comment type="similarity">
    <text evidence="1 6">Belongs to the carotenoid oxygenase family.</text>
</comment>
<protein>
    <recommendedName>
        <fullName evidence="6">Dioxygenase</fullName>
        <ecNumber evidence="6">1.13.11.-</ecNumber>
    </recommendedName>
</protein>
<dbReference type="GO" id="GO:0016121">
    <property type="term" value="P:carotene catabolic process"/>
    <property type="evidence" value="ECO:0007669"/>
    <property type="project" value="TreeGrafter"/>
</dbReference>
<keyword evidence="6 7" id="KW-0223">Dioxygenase</keyword>
<dbReference type="EC" id="1.13.11.-" evidence="6"/>
<dbReference type="PANTHER" id="PTHR10543:SF24">
    <property type="entry name" value="CAROTENOID ISOMEROOXYGENASE"/>
    <property type="match status" value="1"/>
</dbReference>
<sequence>MLPEVDHRLGFSPLEGEFEIEALPVEGEAPPWLRGTLFRNGPGTWEAGKSRMRHWFDGLAMLHRFGFHEGAVSYANKYLQSPQYQHVRRDGRIGYSEFATDPCRSIFKRLTSAFSPEFGSNASVTVHKLAGRFVALTETPLPVEFDPETLETVGILNYQDGLEGIGTSPHPHIDPGSGDALNIITHFSRTSEYRVFRLPAGAGAPRRKVVARIPTREPAYMHSFGQTERHVVLAEYPLVVNPLKMLLTGRPYAENLEWKPERPTRFHVLDKESGEHAGVWEAEAFFAFHHVNAFERGGEIFVDLLAYPDDAVIRDHYMDALLSRRGPTAAAELRRYRLQPGNSADYEPLTDEAIELPRINYEARNGRDYSYVYGICKNREKPDGWPDRLAKVDVRSGSAWIWREDDCYPGEPVFVPVPDGQDEDSGVILSVVLDAAAGTSFLLVLDAASFAEVARARVPHHIPFGFHGQHFG</sequence>
<dbReference type="GO" id="GO:0010436">
    <property type="term" value="F:carotenoid dioxygenase activity"/>
    <property type="evidence" value="ECO:0007669"/>
    <property type="project" value="TreeGrafter"/>
</dbReference>
<evidence type="ECO:0000256" key="5">
    <source>
        <dbReference type="PIRSR" id="PIRSR604294-1"/>
    </source>
</evidence>
<evidence type="ECO:0000256" key="6">
    <source>
        <dbReference type="RuleBase" id="RU364048"/>
    </source>
</evidence>
<keyword evidence="3 6" id="KW-0560">Oxidoreductase</keyword>
<proteinExistence type="inferred from homology"/>
<feature type="binding site" evidence="5">
    <location>
        <position position="289"/>
    </location>
    <ligand>
        <name>Fe cation</name>
        <dbReference type="ChEBI" id="CHEBI:24875"/>
        <note>catalytic</note>
    </ligand>
</feature>